<evidence type="ECO:0000313" key="12">
    <source>
        <dbReference type="EnsemblProtists" id="PYU1_T011754"/>
    </source>
</evidence>
<reference evidence="13" key="2">
    <citation type="submission" date="2010-04" db="EMBL/GenBank/DDBJ databases">
        <authorList>
            <person name="Buell R."/>
            <person name="Hamilton J."/>
            <person name="Hostetler J."/>
        </authorList>
    </citation>
    <scope>NUCLEOTIDE SEQUENCE [LARGE SCALE GENOMIC DNA]</scope>
    <source>
        <strain evidence="13">DAOM:BR144</strain>
    </source>
</reference>
<dbReference type="InterPro" id="IPR004205">
    <property type="entry name" value="Cyt_bc1_su8"/>
</dbReference>
<evidence type="ECO:0000256" key="4">
    <source>
        <dbReference type="ARBA" id="ARBA00022660"/>
    </source>
</evidence>
<comment type="similarity">
    <text evidence="2 11">Belongs to the UQCRQ/QCR8 family.</text>
</comment>
<evidence type="ECO:0000256" key="2">
    <source>
        <dbReference type="ARBA" id="ARBA00007668"/>
    </source>
</evidence>
<keyword evidence="10" id="KW-0472">Membrane</keyword>
<dbReference type="Gene3D" id="1.20.5.210">
    <property type="entry name" value="Cytochrome b-c1 complex subunit 8"/>
    <property type="match status" value="1"/>
</dbReference>
<protein>
    <recommendedName>
        <fullName evidence="11">Cytochrome b-c1 complex subunit 8</fullName>
    </recommendedName>
    <alternativeName>
        <fullName evidence="11">Complex III subunit 8</fullName>
    </alternativeName>
</protein>
<reference evidence="13" key="1">
    <citation type="journal article" date="2010" name="Genome Biol.">
        <title>Genome sequence of the necrotrophic plant pathogen Pythium ultimum reveals original pathogenicity mechanisms and effector repertoire.</title>
        <authorList>
            <person name="Levesque C.A."/>
            <person name="Brouwer H."/>
            <person name="Cano L."/>
            <person name="Hamilton J.P."/>
            <person name="Holt C."/>
            <person name="Huitema E."/>
            <person name="Raffaele S."/>
            <person name="Robideau G.P."/>
            <person name="Thines M."/>
            <person name="Win J."/>
            <person name="Zerillo M.M."/>
            <person name="Beakes G.W."/>
            <person name="Boore J.L."/>
            <person name="Busam D."/>
            <person name="Dumas B."/>
            <person name="Ferriera S."/>
            <person name="Fuerstenberg S.I."/>
            <person name="Gachon C.M."/>
            <person name="Gaulin E."/>
            <person name="Govers F."/>
            <person name="Grenville-Briggs L."/>
            <person name="Horner N."/>
            <person name="Hostetler J."/>
            <person name="Jiang R.H."/>
            <person name="Johnson J."/>
            <person name="Krajaejun T."/>
            <person name="Lin H."/>
            <person name="Meijer H.J."/>
            <person name="Moore B."/>
            <person name="Morris P."/>
            <person name="Phuntmart V."/>
            <person name="Puiu D."/>
            <person name="Shetty J."/>
            <person name="Stajich J.E."/>
            <person name="Tripathy S."/>
            <person name="Wawra S."/>
            <person name="van West P."/>
            <person name="Whitty B.R."/>
            <person name="Coutinho P.M."/>
            <person name="Henrissat B."/>
            <person name="Martin F."/>
            <person name="Thomas P.D."/>
            <person name="Tyler B.M."/>
            <person name="De Vries R.P."/>
            <person name="Kamoun S."/>
            <person name="Yandell M."/>
            <person name="Tisserat N."/>
            <person name="Buell C.R."/>
        </authorList>
    </citation>
    <scope>NUCLEOTIDE SEQUENCE</scope>
    <source>
        <strain evidence="13">DAOM:BR144</strain>
    </source>
</reference>
<evidence type="ECO:0000256" key="10">
    <source>
        <dbReference type="ARBA" id="ARBA00023136"/>
    </source>
</evidence>
<keyword evidence="4 11" id="KW-0679">Respiratory chain</keyword>
<evidence type="ECO:0000256" key="5">
    <source>
        <dbReference type="ARBA" id="ARBA00022692"/>
    </source>
</evidence>
<evidence type="ECO:0000256" key="11">
    <source>
        <dbReference type="RuleBase" id="RU368118"/>
    </source>
</evidence>
<dbReference type="InterPro" id="IPR036642">
    <property type="entry name" value="Cyt_bc1_su8_sf"/>
</dbReference>
<proteinExistence type="inferred from homology"/>
<dbReference type="GO" id="GO:0045275">
    <property type="term" value="C:respiratory chain complex III"/>
    <property type="evidence" value="ECO:0007669"/>
    <property type="project" value="UniProtKB-UniRule"/>
</dbReference>
<keyword evidence="6 11" id="KW-0999">Mitochondrion inner membrane</keyword>
<keyword evidence="9 11" id="KW-0496">Mitochondrion</keyword>
<keyword evidence="3 11" id="KW-0813">Transport</keyword>
<dbReference type="GO" id="GO:0006122">
    <property type="term" value="P:mitochondrial electron transport, ubiquinol to cytochrome c"/>
    <property type="evidence" value="ECO:0007669"/>
    <property type="project" value="UniProtKB-UniRule"/>
</dbReference>
<dbReference type="GO" id="GO:0005743">
    <property type="term" value="C:mitochondrial inner membrane"/>
    <property type="evidence" value="ECO:0007669"/>
    <property type="project" value="UniProtKB-SubCell"/>
</dbReference>
<dbReference type="eggNOG" id="ENOG502S7QH">
    <property type="taxonomic scope" value="Eukaryota"/>
</dbReference>
<evidence type="ECO:0000256" key="7">
    <source>
        <dbReference type="ARBA" id="ARBA00022982"/>
    </source>
</evidence>
<evidence type="ECO:0000256" key="8">
    <source>
        <dbReference type="ARBA" id="ARBA00022989"/>
    </source>
</evidence>
<evidence type="ECO:0000256" key="1">
    <source>
        <dbReference type="ARBA" id="ARBA00004434"/>
    </source>
</evidence>
<organism evidence="12 13">
    <name type="scientific">Globisporangium ultimum (strain ATCC 200006 / CBS 805.95 / DAOM BR144)</name>
    <name type="common">Pythium ultimum</name>
    <dbReference type="NCBI Taxonomy" id="431595"/>
    <lineage>
        <taxon>Eukaryota</taxon>
        <taxon>Sar</taxon>
        <taxon>Stramenopiles</taxon>
        <taxon>Oomycota</taxon>
        <taxon>Peronosporomycetes</taxon>
        <taxon>Pythiales</taxon>
        <taxon>Pythiaceae</taxon>
        <taxon>Globisporangium</taxon>
    </lineage>
</organism>
<evidence type="ECO:0000256" key="6">
    <source>
        <dbReference type="ARBA" id="ARBA00022792"/>
    </source>
</evidence>
<reference evidence="12" key="3">
    <citation type="submission" date="2015-02" db="UniProtKB">
        <authorList>
            <consortium name="EnsemblProtists"/>
        </authorList>
    </citation>
    <scope>IDENTIFICATION</scope>
    <source>
        <strain evidence="12">DAOM BR144</strain>
    </source>
</reference>
<dbReference type="HOGENOM" id="CLU_2563403_0_0_1"/>
<keyword evidence="7 11" id="KW-0249">Electron transport</keyword>
<keyword evidence="8" id="KW-1133">Transmembrane helix</keyword>
<keyword evidence="13" id="KW-1185">Reference proteome</keyword>
<evidence type="ECO:0000256" key="3">
    <source>
        <dbReference type="ARBA" id="ARBA00022448"/>
    </source>
</evidence>
<evidence type="ECO:0000313" key="13">
    <source>
        <dbReference type="Proteomes" id="UP000019132"/>
    </source>
</evidence>
<dbReference type="Proteomes" id="UP000019132">
    <property type="component" value="Unassembled WGS sequence"/>
</dbReference>
<dbReference type="OMA" id="EHRTHWS"/>
<accession>K3X3F5</accession>
<evidence type="ECO:0000256" key="9">
    <source>
        <dbReference type="ARBA" id="ARBA00023128"/>
    </source>
</evidence>
<dbReference type="Pfam" id="PF02939">
    <property type="entry name" value="UcrQ"/>
    <property type="match status" value="1"/>
</dbReference>
<dbReference type="AlphaFoldDB" id="K3X3F5"/>
<sequence>MPPSVNLMKWWAKHGVEKGRMTRHLSPFEISPIRSLINTMPQKTIRKIQENGAILIPSFVLFVGTVKWGIHANDEHHREHWS</sequence>
<comment type="subcellular location">
    <subcellularLocation>
        <location evidence="1 11">Mitochondrion inner membrane</location>
        <topology evidence="1 11">Single-pass membrane protein</topology>
    </subcellularLocation>
</comment>
<name>K3X3F5_GLOUD</name>
<dbReference type="InParanoid" id="K3X3F5"/>
<dbReference type="SUPFAM" id="SSF81508">
    <property type="entry name" value="Ubiquinone-binding protein QP-C of cytochrome bc1 complex (Ubiquinol-cytochrome c reductase)"/>
    <property type="match status" value="1"/>
</dbReference>
<dbReference type="VEuPathDB" id="FungiDB:PYU1_G011728"/>
<comment type="function">
    <text evidence="11">Component of the ubiquinol-cytochrome c oxidoreductase, a multisubunit transmembrane complex that is part of the mitochondrial electron transport chain which drives oxidative phosphorylation. The complex plays an important role in the uptake of multiple carbon sources present in different host niches.</text>
</comment>
<dbReference type="EMBL" id="GL376637">
    <property type="status" value="NOT_ANNOTATED_CDS"/>
    <property type="molecule type" value="Genomic_DNA"/>
</dbReference>
<dbReference type="EnsemblProtists" id="PYU1_T011754">
    <property type="protein sequence ID" value="PYU1_T011754"/>
    <property type="gene ID" value="PYU1_G011728"/>
</dbReference>
<keyword evidence="5" id="KW-0812">Transmembrane</keyword>